<dbReference type="InterPro" id="IPR008775">
    <property type="entry name" value="Phytyl_CoA_dOase-like"/>
</dbReference>
<dbReference type="SUPFAM" id="SSF51197">
    <property type="entry name" value="Clavaminate synthase-like"/>
    <property type="match status" value="1"/>
</dbReference>
<dbReference type="AlphaFoldDB" id="A0A6L8W7F8"/>
<proteinExistence type="predicted"/>
<protein>
    <submittedName>
        <fullName evidence="2">Phytanoyl-CoA dioxygenase</fullName>
    </submittedName>
</protein>
<keyword evidence="2" id="KW-0560">Oxidoreductase</keyword>
<dbReference type="GO" id="GO:0005506">
    <property type="term" value="F:iron ion binding"/>
    <property type="evidence" value="ECO:0007669"/>
    <property type="project" value="UniProtKB-ARBA"/>
</dbReference>
<comment type="cofactor">
    <cofactor evidence="1">
        <name>Fe(2+)</name>
        <dbReference type="ChEBI" id="CHEBI:29033"/>
    </cofactor>
</comment>
<dbReference type="RefSeq" id="WP_161315202.1">
    <property type="nucleotide sequence ID" value="NZ_WTUW01000002.1"/>
</dbReference>
<evidence type="ECO:0000313" key="2">
    <source>
        <dbReference type="EMBL" id="MZR30639.1"/>
    </source>
</evidence>
<dbReference type="PANTHER" id="PTHR20883:SF48">
    <property type="entry name" value="ECTOINE DIOXYGENASE"/>
    <property type="match status" value="1"/>
</dbReference>
<reference evidence="2 3" key="1">
    <citation type="submission" date="2019-12" db="EMBL/GenBank/DDBJ databases">
        <title>Snethiella sp. nov. sp. isolated from sea sand.</title>
        <authorList>
            <person name="Kim J."/>
            <person name="Jeong S.E."/>
            <person name="Jung H.S."/>
            <person name="Jeon C.O."/>
        </authorList>
    </citation>
    <scope>NUCLEOTIDE SEQUENCE [LARGE SCALE GENOMIC DNA]</scope>
    <source>
        <strain evidence="2 3">DP05</strain>
    </source>
</reference>
<accession>A0A6L8W7F8</accession>
<sequence length="269" mass="30153">MNSIPSKSYGILQQFTPTSIIDEAAEQVANIGYAILDAGYTASEIQGLSEAFDQTHQRYIQTYGESDLRKFNELHTIRSPLTQAKPFLDLALNKNLLSLVKKLIPGKFILNQQNGIINPPQEGYNQDAWHRDLPYQHFVSTKPLAVNVVYCIDDFTNENGATFVLPASHKSEAFPSEKYISNNAIQVEAKAGSLIVLDCMLFHAGGYNKTKSARRAVNHVFNIPYFKQQINIPKNMESGDLSDEARDILGYNYLEPASVSEYLSQRAEK</sequence>
<dbReference type="Pfam" id="PF05721">
    <property type="entry name" value="PhyH"/>
    <property type="match status" value="1"/>
</dbReference>
<comment type="caution">
    <text evidence="2">The sequence shown here is derived from an EMBL/GenBank/DDBJ whole genome shotgun (WGS) entry which is preliminary data.</text>
</comment>
<evidence type="ECO:0000313" key="3">
    <source>
        <dbReference type="Proteomes" id="UP000476030"/>
    </source>
</evidence>
<dbReference type="Proteomes" id="UP000476030">
    <property type="component" value="Unassembled WGS sequence"/>
</dbReference>
<keyword evidence="2" id="KW-0223">Dioxygenase</keyword>
<dbReference type="GO" id="GO:0016706">
    <property type="term" value="F:2-oxoglutarate-dependent dioxygenase activity"/>
    <property type="evidence" value="ECO:0007669"/>
    <property type="project" value="UniProtKB-ARBA"/>
</dbReference>
<dbReference type="EMBL" id="WTUW01000002">
    <property type="protein sequence ID" value="MZR30639.1"/>
    <property type="molecule type" value="Genomic_DNA"/>
</dbReference>
<dbReference type="PANTHER" id="PTHR20883">
    <property type="entry name" value="PHYTANOYL-COA DIOXYGENASE DOMAIN CONTAINING 1"/>
    <property type="match status" value="1"/>
</dbReference>
<evidence type="ECO:0000256" key="1">
    <source>
        <dbReference type="ARBA" id="ARBA00001954"/>
    </source>
</evidence>
<gene>
    <name evidence="2" type="ORF">GQE98_08330</name>
</gene>
<organism evidence="2 3">
    <name type="scientific">Sneathiella litorea</name>
    <dbReference type="NCBI Taxonomy" id="2606216"/>
    <lineage>
        <taxon>Bacteria</taxon>
        <taxon>Pseudomonadati</taxon>
        <taxon>Pseudomonadota</taxon>
        <taxon>Alphaproteobacteria</taxon>
        <taxon>Sneathiellales</taxon>
        <taxon>Sneathiellaceae</taxon>
        <taxon>Sneathiella</taxon>
    </lineage>
</organism>
<dbReference type="Gene3D" id="2.60.120.620">
    <property type="entry name" value="q2cbj1_9rhob like domain"/>
    <property type="match status" value="1"/>
</dbReference>
<name>A0A6L8W7F8_9PROT</name>
<keyword evidence="3" id="KW-1185">Reference proteome</keyword>